<proteinExistence type="predicted"/>
<reference evidence="2 3" key="2">
    <citation type="submission" date="2018-11" db="EMBL/GenBank/DDBJ databases">
        <authorList>
            <consortium name="Pathogen Informatics"/>
        </authorList>
    </citation>
    <scope>NUCLEOTIDE SEQUENCE [LARGE SCALE GENOMIC DNA]</scope>
</reference>
<evidence type="ECO:0000313" key="2">
    <source>
        <dbReference type="EMBL" id="VDM45540.1"/>
    </source>
</evidence>
<accession>A0A183V0E8</accession>
<evidence type="ECO:0000313" key="4">
    <source>
        <dbReference type="WBParaSite" id="TCNE_0001421801-mRNA-1"/>
    </source>
</evidence>
<organism evidence="3 4">
    <name type="scientific">Toxocara canis</name>
    <name type="common">Canine roundworm</name>
    <dbReference type="NCBI Taxonomy" id="6265"/>
    <lineage>
        <taxon>Eukaryota</taxon>
        <taxon>Metazoa</taxon>
        <taxon>Ecdysozoa</taxon>
        <taxon>Nematoda</taxon>
        <taxon>Chromadorea</taxon>
        <taxon>Rhabditida</taxon>
        <taxon>Spirurina</taxon>
        <taxon>Ascaridomorpha</taxon>
        <taxon>Ascaridoidea</taxon>
        <taxon>Toxocaridae</taxon>
        <taxon>Toxocara</taxon>
    </lineage>
</organism>
<feature type="region of interest" description="Disordered" evidence="1">
    <location>
        <begin position="1"/>
        <end position="87"/>
    </location>
</feature>
<dbReference type="EMBL" id="UYWY01022131">
    <property type="protein sequence ID" value="VDM45540.1"/>
    <property type="molecule type" value="Genomic_DNA"/>
</dbReference>
<dbReference type="Proteomes" id="UP000050794">
    <property type="component" value="Unassembled WGS sequence"/>
</dbReference>
<evidence type="ECO:0000313" key="3">
    <source>
        <dbReference type="Proteomes" id="UP000050794"/>
    </source>
</evidence>
<name>A0A183V0E8_TOXCA</name>
<feature type="compositionally biased region" description="Low complexity" evidence="1">
    <location>
        <begin position="1"/>
        <end position="21"/>
    </location>
</feature>
<dbReference type="AlphaFoldDB" id="A0A183V0E8"/>
<dbReference type="WBParaSite" id="TCNE_0001421801-mRNA-1">
    <property type="protein sequence ID" value="TCNE_0001421801-mRNA-1"/>
    <property type="gene ID" value="TCNE_0001421801"/>
</dbReference>
<keyword evidence="3" id="KW-1185">Reference proteome</keyword>
<feature type="compositionally biased region" description="Low complexity" evidence="1">
    <location>
        <begin position="47"/>
        <end position="60"/>
    </location>
</feature>
<protein>
    <submittedName>
        <fullName evidence="4">DUF659 domain-containing protein</fullName>
    </submittedName>
</protein>
<feature type="compositionally biased region" description="Polar residues" evidence="1">
    <location>
        <begin position="62"/>
        <end position="87"/>
    </location>
</feature>
<reference evidence="4" key="1">
    <citation type="submission" date="2016-06" db="UniProtKB">
        <authorList>
            <consortium name="WormBaseParasite"/>
        </authorList>
    </citation>
    <scope>IDENTIFICATION</scope>
</reference>
<evidence type="ECO:0000256" key="1">
    <source>
        <dbReference type="SAM" id="MobiDB-lite"/>
    </source>
</evidence>
<gene>
    <name evidence="2" type="ORF">TCNE_LOCUS14219</name>
</gene>
<sequence length="381" mass="42332">MQQQPQQQSQSSSQPLQASPQHCNGQSTLEREDDSDRQDTPTPQLAFPPTTNAATDTPPTSRSPSESVANNASNGGEDNRQDTTPNRTISELSDSAVNDSNNGQHSQTCTAAGVEVSVVGSPEVFGRHTPATPTPESDDERIIERCDLLNQSTGADSLCLPTSDPRPPKKRFIQMADLPRTRPLHQQPSAFVEPHKSVSIPSGEQFQEAMNRWDWHKIDGFAMPVVLRGGERYAAVNIVQLKLLSKFPPNIPTEMTSRFTMVSHKMTPIEAWIFNSVNAVITRFDLGCHLFTSNDEIVRVDDVERFYWSVKEWNMKSMIERYNAELRVTSSTHLLAVITKIKNNVQDIIQGMEKTPDLLQSVNMDAAPNLAAQTTLRSKLP</sequence>